<evidence type="ECO:0000313" key="2">
    <source>
        <dbReference type="EMBL" id="KAK1320944.1"/>
    </source>
</evidence>
<reference evidence="2" key="1">
    <citation type="journal article" date="2023" name="Nat. Commun.">
        <title>Diploid and tetraploid genomes of Acorus and the evolution of monocots.</title>
        <authorList>
            <person name="Ma L."/>
            <person name="Liu K.W."/>
            <person name="Li Z."/>
            <person name="Hsiao Y.Y."/>
            <person name="Qi Y."/>
            <person name="Fu T."/>
            <person name="Tang G.D."/>
            <person name="Zhang D."/>
            <person name="Sun W.H."/>
            <person name="Liu D.K."/>
            <person name="Li Y."/>
            <person name="Chen G.Z."/>
            <person name="Liu X.D."/>
            <person name="Liao X.Y."/>
            <person name="Jiang Y.T."/>
            <person name="Yu X."/>
            <person name="Hao Y."/>
            <person name="Huang J."/>
            <person name="Zhao X.W."/>
            <person name="Ke S."/>
            <person name="Chen Y.Y."/>
            <person name="Wu W.L."/>
            <person name="Hsu J.L."/>
            <person name="Lin Y.F."/>
            <person name="Huang M.D."/>
            <person name="Li C.Y."/>
            <person name="Huang L."/>
            <person name="Wang Z.W."/>
            <person name="Zhao X."/>
            <person name="Zhong W.Y."/>
            <person name="Peng D.H."/>
            <person name="Ahmad S."/>
            <person name="Lan S."/>
            <person name="Zhang J.S."/>
            <person name="Tsai W.C."/>
            <person name="Van de Peer Y."/>
            <person name="Liu Z.J."/>
        </authorList>
    </citation>
    <scope>NUCLEOTIDE SEQUENCE</scope>
    <source>
        <strain evidence="2">CP</strain>
    </source>
</reference>
<protein>
    <submittedName>
        <fullName evidence="2">Uncharacterized protein</fullName>
    </submittedName>
</protein>
<comment type="caution">
    <text evidence="2">The sequence shown here is derived from an EMBL/GenBank/DDBJ whole genome shotgun (WGS) entry which is preliminary data.</text>
</comment>
<feature type="region of interest" description="Disordered" evidence="1">
    <location>
        <begin position="1"/>
        <end position="21"/>
    </location>
</feature>
<accession>A0AAV9F5N6</accession>
<evidence type="ECO:0000256" key="1">
    <source>
        <dbReference type="SAM" id="MobiDB-lite"/>
    </source>
</evidence>
<dbReference type="EMBL" id="JAUJYO010000003">
    <property type="protein sequence ID" value="KAK1320944.1"/>
    <property type="molecule type" value="Genomic_DNA"/>
</dbReference>
<proteinExistence type="predicted"/>
<reference evidence="2" key="2">
    <citation type="submission" date="2023-06" db="EMBL/GenBank/DDBJ databases">
        <authorList>
            <person name="Ma L."/>
            <person name="Liu K.-W."/>
            <person name="Li Z."/>
            <person name="Hsiao Y.-Y."/>
            <person name="Qi Y."/>
            <person name="Fu T."/>
            <person name="Tang G."/>
            <person name="Zhang D."/>
            <person name="Sun W.-H."/>
            <person name="Liu D.-K."/>
            <person name="Li Y."/>
            <person name="Chen G.-Z."/>
            <person name="Liu X.-D."/>
            <person name="Liao X.-Y."/>
            <person name="Jiang Y.-T."/>
            <person name="Yu X."/>
            <person name="Hao Y."/>
            <person name="Huang J."/>
            <person name="Zhao X.-W."/>
            <person name="Ke S."/>
            <person name="Chen Y.-Y."/>
            <person name="Wu W.-L."/>
            <person name="Hsu J.-L."/>
            <person name="Lin Y.-F."/>
            <person name="Huang M.-D."/>
            <person name="Li C.-Y."/>
            <person name="Huang L."/>
            <person name="Wang Z.-W."/>
            <person name="Zhao X."/>
            <person name="Zhong W.-Y."/>
            <person name="Peng D.-H."/>
            <person name="Ahmad S."/>
            <person name="Lan S."/>
            <person name="Zhang J.-S."/>
            <person name="Tsai W.-C."/>
            <person name="Van De Peer Y."/>
            <person name="Liu Z.-J."/>
        </authorList>
    </citation>
    <scope>NUCLEOTIDE SEQUENCE</scope>
    <source>
        <strain evidence="2">CP</strain>
        <tissue evidence="2">Leaves</tissue>
    </source>
</reference>
<dbReference type="Proteomes" id="UP001180020">
    <property type="component" value="Unassembled WGS sequence"/>
</dbReference>
<organism evidence="2 3">
    <name type="scientific">Acorus calamus</name>
    <name type="common">Sweet flag</name>
    <dbReference type="NCBI Taxonomy" id="4465"/>
    <lineage>
        <taxon>Eukaryota</taxon>
        <taxon>Viridiplantae</taxon>
        <taxon>Streptophyta</taxon>
        <taxon>Embryophyta</taxon>
        <taxon>Tracheophyta</taxon>
        <taxon>Spermatophyta</taxon>
        <taxon>Magnoliopsida</taxon>
        <taxon>Liliopsida</taxon>
        <taxon>Acoraceae</taxon>
        <taxon>Acorus</taxon>
    </lineage>
</organism>
<dbReference type="AlphaFoldDB" id="A0AAV9F5N6"/>
<gene>
    <name evidence="2" type="ORF">QJS10_CPA03g01872</name>
</gene>
<feature type="compositionally biased region" description="Basic and acidic residues" evidence="1">
    <location>
        <begin position="1"/>
        <end position="10"/>
    </location>
</feature>
<keyword evidence="3" id="KW-1185">Reference proteome</keyword>
<evidence type="ECO:0000313" key="3">
    <source>
        <dbReference type="Proteomes" id="UP001180020"/>
    </source>
</evidence>
<name>A0AAV9F5N6_ACOCL</name>
<sequence>MEGWRRERHEKNRRKKRKGESAISGVEGGIEMLQMYPFMYKYNGWRIIVEEVVEHLMMKKGCEYWKEKHRSDKREQDEFAKVTGDLLPPTQSPQLQYYMAMEAAWIEDPETDLIRR</sequence>